<keyword evidence="2" id="KW-1185">Reference proteome</keyword>
<proteinExistence type="predicted"/>
<dbReference type="Proteomes" id="UP000299102">
    <property type="component" value="Unassembled WGS sequence"/>
</dbReference>
<dbReference type="EMBL" id="BGZK01002273">
    <property type="protein sequence ID" value="GBP92446.1"/>
    <property type="molecule type" value="Genomic_DNA"/>
</dbReference>
<evidence type="ECO:0000313" key="2">
    <source>
        <dbReference type="Proteomes" id="UP000299102"/>
    </source>
</evidence>
<sequence>MYIFDVLGRYFFFFHIGRRLIECSDSKLLNERRTRERSPKSTTPGARDLMRAEILCIASFSCEINQRGALFARRAGYGLLYTS</sequence>
<accession>A0A4C1ZVB3</accession>
<dbReference type="AlphaFoldDB" id="A0A4C1ZVB3"/>
<protein>
    <submittedName>
        <fullName evidence="1">Uncharacterized protein</fullName>
    </submittedName>
</protein>
<reference evidence="1 2" key="1">
    <citation type="journal article" date="2019" name="Commun. Biol.">
        <title>The bagworm genome reveals a unique fibroin gene that provides high tensile strength.</title>
        <authorList>
            <person name="Kono N."/>
            <person name="Nakamura H."/>
            <person name="Ohtoshi R."/>
            <person name="Tomita M."/>
            <person name="Numata K."/>
            <person name="Arakawa K."/>
        </authorList>
    </citation>
    <scope>NUCLEOTIDE SEQUENCE [LARGE SCALE GENOMIC DNA]</scope>
</reference>
<organism evidence="1 2">
    <name type="scientific">Eumeta variegata</name>
    <name type="common">Bagworm moth</name>
    <name type="synonym">Eumeta japonica</name>
    <dbReference type="NCBI Taxonomy" id="151549"/>
    <lineage>
        <taxon>Eukaryota</taxon>
        <taxon>Metazoa</taxon>
        <taxon>Ecdysozoa</taxon>
        <taxon>Arthropoda</taxon>
        <taxon>Hexapoda</taxon>
        <taxon>Insecta</taxon>
        <taxon>Pterygota</taxon>
        <taxon>Neoptera</taxon>
        <taxon>Endopterygota</taxon>
        <taxon>Lepidoptera</taxon>
        <taxon>Glossata</taxon>
        <taxon>Ditrysia</taxon>
        <taxon>Tineoidea</taxon>
        <taxon>Psychidae</taxon>
        <taxon>Oiketicinae</taxon>
        <taxon>Eumeta</taxon>
    </lineage>
</organism>
<name>A0A4C1ZVB3_EUMVA</name>
<evidence type="ECO:0000313" key="1">
    <source>
        <dbReference type="EMBL" id="GBP92446.1"/>
    </source>
</evidence>
<comment type="caution">
    <text evidence="1">The sequence shown here is derived from an EMBL/GenBank/DDBJ whole genome shotgun (WGS) entry which is preliminary data.</text>
</comment>
<gene>
    <name evidence="1" type="ORF">EVAR_63196_1</name>
</gene>